<dbReference type="InterPro" id="IPR027267">
    <property type="entry name" value="AH/BAR_dom_sf"/>
</dbReference>
<dbReference type="RefSeq" id="XP_031022853.1">
    <property type="nucleotide sequence ID" value="XM_031171196.1"/>
</dbReference>
<feature type="domain" description="BAR" evidence="3">
    <location>
        <begin position="7"/>
        <end position="153"/>
    </location>
</feature>
<dbReference type="OrthoDB" id="10266696at2759"/>
<dbReference type="PANTHER" id="PTHR23180">
    <property type="entry name" value="CENTAURIN/ARF"/>
    <property type="match status" value="1"/>
</dbReference>
<dbReference type="InterPro" id="IPR045258">
    <property type="entry name" value="ACAP1/2/3-like"/>
</dbReference>
<keyword evidence="5" id="KW-1185">Reference proteome</keyword>
<evidence type="ECO:0000313" key="5">
    <source>
        <dbReference type="Proteomes" id="UP000319731"/>
    </source>
</evidence>
<dbReference type="AlphaFoldDB" id="A0A507BQ78"/>
<evidence type="ECO:0000313" key="4">
    <source>
        <dbReference type="EMBL" id="TPX31417.1"/>
    </source>
</evidence>
<dbReference type="PANTHER" id="PTHR23180:SF160">
    <property type="entry name" value="ADP-RIBOSYLATION FACTOR GTPASE-ACTIVATING PROTEIN EFFECTOR PROTEIN 1"/>
    <property type="match status" value="1"/>
</dbReference>
<sequence length="170" mass="18716">MIDIPLLHVEEAYDDSPAFRKKLNTAESALAALDTNIRRIVGLALQLDQIGKEYSDKNEQLADALQELCTLKEGSSGEAAIASTEVLRMASALKEIEQGRKMAMGQIKDLFLDPLMKFSTTEIAPVKKYGDEYRKAASSYENSHSKFAACLPKAVGLDKVAKEVEEGKFM</sequence>
<proteinExistence type="predicted"/>
<dbReference type="Gene3D" id="1.20.1270.60">
    <property type="entry name" value="Arfaptin homology (AH) domain/BAR domain"/>
    <property type="match status" value="1"/>
</dbReference>
<keyword evidence="2" id="KW-0862">Zinc</keyword>
<name>A0A507BQ78_9FUNG</name>
<evidence type="ECO:0000256" key="1">
    <source>
        <dbReference type="ARBA" id="ARBA00022723"/>
    </source>
</evidence>
<comment type="caution">
    <text evidence="4">The sequence shown here is derived from an EMBL/GenBank/DDBJ whole genome shotgun (WGS) entry which is preliminary data.</text>
</comment>
<protein>
    <recommendedName>
        <fullName evidence="3">BAR domain-containing protein</fullName>
    </recommendedName>
</protein>
<dbReference type="InterPro" id="IPR004148">
    <property type="entry name" value="BAR_dom"/>
</dbReference>
<dbReference type="SUPFAM" id="SSF103657">
    <property type="entry name" value="BAR/IMD domain-like"/>
    <property type="match status" value="1"/>
</dbReference>
<evidence type="ECO:0000259" key="3">
    <source>
        <dbReference type="Pfam" id="PF16746"/>
    </source>
</evidence>
<dbReference type="STRING" id="1806994.A0A507BQ78"/>
<evidence type="ECO:0000256" key="2">
    <source>
        <dbReference type="ARBA" id="ARBA00022833"/>
    </source>
</evidence>
<dbReference type="EMBL" id="QEAO01000045">
    <property type="protein sequence ID" value="TPX31417.1"/>
    <property type="molecule type" value="Genomic_DNA"/>
</dbReference>
<gene>
    <name evidence="4" type="ORF">SmJEL517_g05270</name>
</gene>
<dbReference type="Proteomes" id="UP000319731">
    <property type="component" value="Unassembled WGS sequence"/>
</dbReference>
<keyword evidence="1" id="KW-0479">Metal-binding</keyword>
<reference evidence="4 5" key="1">
    <citation type="journal article" date="2019" name="Sci. Rep.">
        <title>Comparative genomics of chytrid fungi reveal insights into the obligate biotrophic and pathogenic lifestyle of Synchytrium endobioticum.</title>
        <authorList>
            <person name="van de Vossenberg B.T.L.H."/>
            <person name="Warris S."/>
            <person name="Nguyen H.D.T."/>
            <person name="van Gent-Pelzer M.P.E."/>
            <person name="Joly D.L."/>
            <person name="van de Geest H.C."/>
            <person name="Bonants P.J.M."/>
            <person name="Smith D.S."/>
            <person name="Levesque C.A."/>
            <person name="van der Lee T.A.J."/>
        </authorList>
    </citation>
    <scope>NUCLEOTIDE SEQUENCE [LARGE SCALE GENOMIC DNA]</scope>
    <source>
        <strain evidence="4 5">JEL517</strain>
    </source>
</reference>
<dbReference type="GO" id="GO:0046872">
    <property type="term" value="F:metal ion binding"/>
    <property type="evidence" value="ECO:0007669"/>
    <property type="project" value="UniProtKB-KW"/>
</dbReference>
<organism evidence="4 5">
    <name type="scientific">Synchytrium microbalum</name>
    <dbReference type="NCBI Taxonomy" id="1806994"/>
    <lineage>
        <taxon>Eukaryota</taxon>
        <taxon>Fungi</taxon>
        <taxon>Fungi incertae sedis</taxon>
        <taxon>Chytridiomycota</taxon>
        <taxon>Chytridiomycota incertae sedis</taxon>
        <taxon>Chytridiomycetes</taxon>
        <taxon>Synchytriales</taxon>
        <taxon>Synchytriaceae</taxon>
        <taxon>Synchytrium</taxon>
    </lineage>
</organism>
<dbReference type="Pfam" id="PF16746">
    <property type="entry name" value="BAR_3"/>
    <property type="match status" value="1"/>
</dbReference>
<dbReference type="GO" id="GO:0005737">
    <property type="term" value="C:cytoplasm"/>
    <property type="evidence" value="ECO:0007669"/>
    <property type="project" value="InterPro"/>
</dbReference>
<dbReference type="GO" id="GO:0005096">
    <property type="term" value="F:GTPase activator activity"/>
    <property type="evidence" value="ECO:0007669"/>
    <property type="project" value="InterPro"/>
</dbReference>
<dbReference type="GeneID" id="42006493"/>
<accession>A0A507BQ78</accession>